<evidence type="ECO:0000313" key="9">
    <source>
        <dbReference type="Proteomes" id="UP000008909"/>
    </source>
</evidence>
<name>G7YH84_CLOSI</name>
<dbReference type="InterPro" id="IPR001680">
    <property type="entry name" value="WD40_rpt"/>
</dbReference>
<proteinExistence type="predicted"/>
<dbReference type="Pfam" id="PF00160">
    <property type="entry name" value="Pro_isomerase"/>
    <property type="match status" value="1"/>
</dbReference>
<evidence type="ECO:0000256" key="3">
    <source>
        <dbReference type="ARBA" id="ARBA00022574"/>
    </source>
</evidence>
<dbReference type="PANTHER" id="PTHR45625:SF4">
    <property type="entry name" value="PEPTIDYLPROLYL ISOMERASE DOMAIN AND WD REPEAT-CONTAINING PROTEIN 1"/>
    <property type="match status" value="1"/>
</dbReference>
<keyword evidence="3" id="KW-0853">WD repeat</keyword>
<dbReference type="FunFam" id="2.40.100.10:FF:000003">
    <property type="entry name" value="Peptidylprolyl isomerase domain and WD repeat-containing 1"/>
    <property type="match status" value="1"/>
</dbReference>
<dbReference type="EC" id="5.2.1.8" evidence="2"/>
<evidence type="ECO:0000259" key="7">
    <source>
        <dbReference type="PROSITE" id="PS50072"/>
    </source>
</evidence>
<dbReference type="InterPro" id="IPR015943">
    <property type="entry name" value="WD40/YVTN_repeat-like_dom_sf"/>
</dbReference>
<dbReference type="GO" id="GO:0005634">
    <property type="term" value="C:nucleus"/>
    <property type="evidence" value="ECO:0007669"/>
    <property type="project" value="UniProtKB-ARBA"/>
</dbReference>
<keyword evidence="6 8" id="KW-0413">Isomerase</keyword>
<organism evidence="8 9">
    <name type="scientific">Clonorchis sinensis</name>
    <name type="common">Chinese liver fluke</name>
    <dbReference type="NCBI Taxonomy" id="79923"/>
    <lineage>
        <taxon>Eukaryota</taxon>
        <taxon>Metazoa</taxon>
        <taxon>Spiralia</taxon>
        <taxon>Lophotrochozoa</taxon>
        <taxon>Platyhelminthes</taxon>
        <taxon>Trematoda</taxon>
        <taxon>Digenea</taxon>
        <taxon>Opisthorchiida</taxon>
        <taxon>Opisthorchiata</taxon>
        <taxon>Opisthorchiidae</taxon>
        <taxon>Clonorchis</taxon>
    </lineage>
</organism>
<evidence type="ECO:0000256" key="4">
    <source>
        <dbReference type="ARBA" id="ARBA00022737"/>
    </source>
</evidence>
<feature type="domain" description="PPIase cyclophilin-type" evidence="7">
    <location>
        <begin position="1196"/>
        <end position="1351"/>
    </location>
</feature>
<protein>
    <recommendedName>
        <fullName evidence="2">peptidylprolyl isomerase</fullName>
        <ecNumber evidence="2">5.2.1.8</ecNumber>
    </recommendedName>
</protein>
<dbReference type="InterPro" id="IPR002130">
    <property type="entry name" value="Cyclophilin-type_PPIase_dom"/>
</dbReference>
<accession>G7YH84</accession>
<gene>
    <name evidence="8" type="ORF">CLF_107823</name>
</gene>
<dbReference type="Pfam" id="PF06677">
    <property type="entry name" value="Auto_anti-p27"/>
    <property type="match status" value="1"/>
</dbReference>
<dbReference type="Gene3D" id="2.40.100.10">
    <property type="entry name" value="Cyclophilin-like"/>
    <property type="match status" value="1"/>
</dbReference>
<reference evidence="8" key="1">
    <citation type="journal article" date="2011" name="Genome Biol.">
        <title>The draft genome of the carcinogenic human liver fluke Clonorchis sinensis.</title>
        <authorList>
            <person name="Wang X."/>
            <person name="Chen W."/>
            <person name="Huang Y."/>
            <person name="Sun J."/>
            <person name="Men J."/>
            <person name="Liu H."/>
            <person name="Luo F."/>
            <person name="Guo L."/>
            <person name="Lv X."/>
            <person name="Deng C."/>
            <person name="Zhou C."/>
            <person name="Fan Y."/>
            <person name="Li X."/>
            <person name="Huang L."/>
            <person name="Hu Y."/>
            <person name="Liang C."/>
            <person name="Hu X."/>
            <person name="Xu J."/>
            <person name="Yu X."/>
        </authorList>
    </citation>
    <scope>NUCLEOTIDE SEQUENCE [LARGE SCALE GENOMIC DNA]</scope>
    <source>
        <strain evidence="8">Henan</strain>
    </source>
</reference>
<dbReference type="InterPro" id="IPR036322">
    <property type="entry name" value="WD40_repeat_dom_sf"/>
</dbReference>
<dbReference type="SUPFAM" id="SSF50891">
    <property type="entry name" value="Cyclophilin-like"/>
    <property type="match status" value="1"/>
</dbReference>
<dbReference type="InterPro" id="IPR009563">
    <property type="entry name" value="SSSCA1"/>
</dbReference>
<sequence length="1358" mass="149668">MLADQSVCVVTKVPCRISPSGLKKNEITSGTRRPGKCLSPSDILDAIVASVSLLSYFMPYQPIQFNVNELTGPSPLTRGRQSLILFILDERDCCSRKLCAQILMSDGEYITDGPLIDLAGQDWRDDNLPFELIHVQPSHLPDPEPQISDVQQLLPGSLPLELGVEGRWMSNKWKSLIIQAEKLLGGPAPFINLSSLLTSEVEFLASRARRLAGTVDHPFFSAVRACFQGRSGNYPFLPLSLKSFGPANRGNMTQRAPGGLIILLAGQCSAGNLGKSSVKLSNQYRKLAEVFETVHLAVTIHKSLVDPSSLKHISNNGNNGSNEVNGRSLVKDWEAGNKVATLVGDVLLASVSTTLAEFRNTQVLDVVSESIGNMFEAEFLPFAMNFSHGSSASSDQLGLSTDQAADQWLHYIGMSHGSLLGSCCQATLLLAGTSDQKQFGSSETGHSSHLVHELGYNWALLLRLLEEREFVHHIWANKTKYVSSTSFLNTNAAVFPPRHRVLNYINNGLPEPTLLDAVITQQLVTESAETLLADGFTTALLPQHASRIFNAYDQLGQKLANNLSQVFDEFSAISEVTRERASSSALNVLAGCNWCTAFYLFISTLRLLVILFQDMGIVDDTDFARQRERSNQISSLMGKYLLKGWRMTDEYCCVCQEAEIKRYGPINESVYCGYFCSRISSGEKTLQMSDEDDTVGPLPSEMIPEGDTDNEDIVGPLPCEAEESEESEFKPPPAKKKKRVLKDEAIYLRNVPTAQYYEVSYMHRNSITHVIYTKTQYLLTCSNDGHLKFWRKAEGVGLEFVKHYRAHLGAIHGLSASCDGELACTVGDDKTAKVFDVLNFDMISMMKLDFIPSGCCFIYTPKDEISTLAISDQSSPKIRIYDARSKNDLLHTMDRLHESPVECIVFNPIFGCAVSADSDGMLEYWAGPSENYGIPRTVEWSFKSDTDLYCLLGNKTHAINMTVSSNGQTLAVLGADRKVRLFRFSTGKLIRIYDESLEQYSKLQQAKQILPSMEFGRRLAQEKELDRSEFGHSCNLVFDESGFFLAYATLLGIKVVNVVTNCVVRSLGGPENLRFLQLAFIPPRSMFVSSATPGVGSGTSLCTPSLEMLAMATEDHHSSSTSTSAAVQAQQPVLVCTAFKKNRIYLFTNREPHDIKADGDSVTPGSAAERDIFNEKPTKEEVLAATRDSATAASRLAGSAILHTTLGDIHIRLFPRECPRTVENFVGHSRAGYYNGHIFHRVIKGFMIQTGCPLGTGTGGKSIWGGEFEDEFHPSLRHDRPYTVSMANAGPNTNGSQFFITVAPTPWLDNKHTVFGRVVKGMEVVQKISNIKTHAKNDKPLEDVNIISVTIKDLGAGI</sequence>
<dbReference type="GO" id="GO:0003755">
    <property type="term" value="F:peptidyl-prolyl cis-trans isomerase activity"/>
    <property type="evidence" value="ECO:0007669"/>
    <property type="project" value="UniProtKB-KW"/>
</dbReference>
<reference key="2">
    <citation type="submission" date="2011-10" db="EMBL/GenBank/DDBJ databases">
        <title>The genome and transcriptome sequence of Clonorchis sinensis provide insights into the carcinogenic liver fluke.</title>
        <authorList>
            <person name="Wang X."/>
            <person name="Huang Y."/>
            <person name="Chen W."/>
            <person name="Liu H."/>
            <person name="Guo L."/>
            <person name="Chen Y."/>
            <person name="Luo F."/>
            <person name="Zhou W."/>
            <person name="Sun J."/>
            <person name="Mao Q."/>
            <person name="Liang P."/>
            <person name="Zhou C."/>
            <person name="Tian Y."/>
            <person name="Men J."/>
            <person name="Lv X."/>
            <person name="Huang L."/>
            <person name="Zhou J."/>
            <person name="Hu Y."/>
            <person name="Li R."/>
            <person name="Zhang F."/>
            <person name="Lei H."/>
            <person name="Li X."/>
            <person name="Hu X."/>
            <person name="Liang C."/>
            <person name="Xu J."/>
            <person name="Wu Z."/>
            <person name="Yu X."/>
        </authorList>
    </citation>
    <scope>NUCLEOTIDE SEQUENCE</scope>
    <source>
        <strain>Henan</strain>
    </source>
</reference>
<dbReference type="EMBL" id="DF143273">
    <property type="protein sequence ID" value="GAA52317.1"/>
    <property type="molecule type" value="Genomic_DNA"/>
</dbReference>
<comment type="catalytic activity">
    <reaction evidence="1">
        <text>[protein]-peptidylproline (omega=180) = [protein]-peptidylproline (omega=0)</text>
        <dbReference type="Rhea" id="RHEA:16237"/>
        <dbReference type="Rhea" id="RHEA-COMP:10747"/>
        <dbReference type="Rhea" id="RHEA-COMP:10748"/>
        <dbReference type="ChEBI" id="CHEBI:83833"/>
        <dbReference type="ChEBI" id="CHEBI:83834"/>
        <dbReference type="EC" id="5.2.1.8"/>
    </reaction>
</comment>
<dbReference type="PROSITE" id="PS50072">
    <property type="entry name" value="CSA_PPIASE_2"/>
    <property type="match status" value="1"/>
</dbReference>
<dbReference type="CDD" id="cd01927">
    <property type="entry name" value="cyclophilin_WD40"/>
    <property type="match status" value="1"/>
</dbReference>
<dbReference type="SUPFAM" id="SSF50978">
    <property type="entry name" value="WD40 repeat-like"/>
    <property type="match status" value="1"/>
</dbReference>
<dbReference type="InterPro" id="IPR044666">
    <property type="entry name" value="Cyclophilin_A-like"/>
</dbReference>
<evidence type="ECO:0000256" key="6">
    <source>
        <dbReference type="ARBA" id="ARBA00023235"/>
    </source>
</evidence>
<evidence type="ECO:0000313" key="8">
    <source>
        <dbReference type="EMBL" id="GAA52317.1"/>
    </source>
</evidence>
<dbReference type="SUPFAM" id="SSF48576">
    <property type="entry name" value="Terpenoid synthases"/>
    <property type="match status" value="1"/>
</dbReference>
<evidence type="ECO:0000256" key="2">
    <source>
        <dbReference type="ARBA" id="ARBA00013194"/>
    </source>
</evidence>
<dbReference type="InterPro" id="IPR029000">
    <property type="entry name" value="Cyclophilin-like_dom_sf"/>
</dbReference>
<evidence type="ECO:0000256" key="1">
    <source>
        <dbReference type="ARBA" id="ARBA00000971"/>
    </source>
</evidence>
<dbReference type="PRINTS" id="PR00153">
    <property type="entry name" value="CSAPPISMRASE"/>
</dbReference>
<dbReference type="CDD" id="cd00385">
    <property type="entry name" value="Isoprenoid_Biosyn_C1"/>
    <property type="match status" value="1"/>
</dbReference>
<dbReference type="Gene3D" id="2.130.10.10">
    <property type="entry name" value="YVTN repeat-like/Quinoprotein amine dehydrogenase"/>
    <property type="match status" value="2"/>
</dbReference>
<dbReference type="Proteomes" id="UP000008909">
    <property type="component" value="Unassembled WGS sequence"/>
</dbReference>
<keyword evidence="4" id="KW-0677">Repeat</keyword>
<dbReference type="PANTHER" id="PTHR45625">
    <property type="entry name" value="PEPTIDYL-PROLYL CIS-TRANS ISOMERASE-RELATED"/>
    <property type="match status" value="1"/>
</dbReference>
<evidence type="ECO:0000256" key="5">
    <source>
        <dbReference type="ARBA" id="ARBA00023110"/>
    </source>
</evidence>
<dbReference type="InterPro" id="IPR008949">
    <property type="entry name" value="Isoprenoid_synthase_dom_sf"/>
</dbReference>
<dbReference type="Pfam" id="PF00400">
    <property type="entry name" value="WD40"/>
    <property type="match status" value="2"/>
</dbReference>
<keyword evidence="5" id="KW-0697">Rotamase</keyword>
<dbReference type="SMART" id="SM00320">
    <property type="entry name" value="WD40"/>
    <property type="match status" value="4"/>
</dbReference>
<keyword evidence="9" id="KW-1185">Reference proteome</keyword>
<dbReference type="Gene3D" id="1.10.600.10">
    <property type="entry name" value="Farnesyl Diphosphate Synthase"/>
    <property type="match status" value="1"/>
</dbReference>